<evidence type="ECO:0000313" key="10">
    <source>
        <dbReference type="Proteomes" id="UP000641853"/>
    </source>
</evidence>
<keyword evidence="4" id="KW-0809">Transit peptide</keyword>
<dbReference type="EMBL" id="JACBAG010001748">
    <property type="protein sequence ID" value="KAF7183040.1"/>
    <property type="molecule type" value="Genomic_DNA"/>
</dbReference>
<dbReference type="Proteomes" id="UP000641853">
    <property type="component" value="Unassembled WGS sequence"/>
</dbReference>
<evidence type="ECO:0000259" key="8">
    <source>
        <dbReference type="Pfam" id="PF01636"/>
    </source>
</evidence>
<dbReference type="GO" id="GO:0005739">
    <property type="term" value="C:mitochondrion"/>
    <property type="evidence" value="ECO:0007669"/>
    <property type="project" value="UniProtKB-SubCell"/>
</dbReference>
<feature type="domain" description="Aminoglycoside phosphotransferase" evidence="8">
    <location>
        <begin position="720"/>
        <end position="979"/>
    </location>
</feature>
<keyword evidence="10" id="KW-1185">Reference proteome</keyword>
<gene>
    <name evidence="9" type="ORF">CNMCM7691_002875</name>
</gene>
<feature type="transmembrane region" description="Helical" evidence="7">
    <location>
        <begin position="555"/>
        <end position="584"/>
    </location>
</feature>
<organism evidence="9 10">
    <name type="scientific">Aspergillus felis</name>
    <dbReference type="NCBI Taxonomy" id="1287682"/>
    <lineage>
        <taxon>Eukaryota</taxon>
        <taxon>Fungi</taxon>
        <taxon>Dikarya</taxon>
        <taxon>Ascomycota</taxon>
        <taxon>Pezizomycotina</taxon>
        <taxon>Eurotiomycetes</taxon>
        <taxon>Eurotiomycetidae</taxon>
        <taxon>Eurotiales</taxon>
        <taxon>Aspergillaceae</taxon>
        <taxon>Aspergillus</taxon>
        <taxon>Aspergillus subgen. Fumigati</taxon>
    </lineage>
</organism>
<evidence type="ECO:0000256" key="7">
    <source>
        <dbReference type="SAM" id="Phobius"/>
    </source>
</evidence>
<reference evidence="9" key="1">
    <citation type="submission" date="2020-06" db="EMBL/GenBank/DDBJ databases">
        <title>Draft genome sequences of strains closely related to Aspergillus parafelis and Aspergillus hiratsukae.</title>
        <authorList>
            <person name="Dos Santos R.A.C."/>
            <person name="Rivero-Menendez O."/>
            <person name="Steenwyk J.L."/>
            <person name="Mead M.E."/>
            <person name="Goldman G.H."/>
            <person name="Alastruey-Izquierdo A."/>
            <person name="Rokas A."/>
        </authorList>
    </citation>
    <scope>NUCLEOTIDE SEQUENCE</scope>
    <source>
        <strain evidence="9">CNM-CM7691</strain>
    </source>
</reference>
<evidence type="ECO:0000313" key="9">
    <source>
        <dbReference type="EMBL" id="KAF7183040.1"/>
    </source>
</evidence>
<feature type="transmembrane region" description="Helical" evidence="7">
    <location>
        <begin position="116"/>
        <end position="137"/>
    </location>
</feature>
<evidence type="ECO:0000256" key="3">
    <source>
        <dbReference type="ARBA" id="ARBA00016197"/>
    </source>
</evidence>
<protein>
    <recommendedName>
        <fullName evidence="3">Altered inheritance of mitochondria protein 9, mitochondrial</fullName>
    </recommendedName>
    <alternativeName>
        <fullName evidence="6">Found in mitochondrial proteome protein 29</fullName>
    </alternativeName>
</protein>
<dbReference type="SUPFAM" id="SSF56112">
    <property type="entry name" value="Protein kinase-like (PK-like)"/>
    <property type="match status" value="1"/>
</dbReference>
<name>A0A8H6V9M3_9EURO</name>
<dbReference type="PANTHER" id="PTHR36091">
    <property type="entry name" value="ALTERED INHERITANCE OF MITOCHONDRIA PROTEIN 9, MITOCHONDRIAL"/>
    <property type="match status" value="1"/>
</dbReference>
<comment type="caution">
    <text evidence="9">The sequence shown here is derived from an EMBL/GenBank/DDBJ whole genome shotgun (WGS) entry which is preliminary data.</text>
</comment>
<evidence type="ECO:0000256" key="2">
    <source>
        <dbReference type="ARBA" id="ARBA00005543"/>
    </source>
</evidence>
<keyword evidence="7" id="KW-1133">Transmembrane helix</keyword>
<comment type="subcellular location">
    <subcellularLocation>
        <location evidence="1">Mitochondrion</location>
    </subcellularLocation>
</comment>
<keyword evidence="7" id="KW-0812">Transmembrane</keyword>
<keyword evidence="7" id="KW-0472">Membrane</keyword>
<sequence>MSDGIHTYTGAWINWSESAIRGATLTLSQKHAGVLSAFLAILVSFAGSLFWIILSFAIHQAYTTEPGQGQDALHSQRQLILRNKTAAGAVWALIKLPFENGRTASRVKALGRSLPLAILAILNILLFGVSGLFTSYITKTAGDSTIIIGPACGGFQFNDSDSVMSFKTLLDTYESATYVRQCYQGSPSGLLCGTYARPSIPFTTNQNATCPFASELCSYNGQSAFQMDTGLLDSQTDFGINAPPRDRIKFRRVATCAPVKHGSGLGTSRNDSTYGTILYINAGAQYYMGQPYLNYTFEYTPSPQLDGIGYTLSAMFAKADPTGLLLTTRSWAPDPRINQTDADITMMMLNQNGVMYLQPSHDPWITAEVENNLSLENTTYNKTLWSKSYEANLLVCVDQYQVCNPSRSGDSGCTKLGGQMSTFLSAFKLDGVTPILGFNMAQLTTVSRFLSANTDRSMYSNVDGRGGAALNASMMAYMNMNSYLPPNQWQIEVSTWFATSLAKEQAWAFEWATAPKNLPPNTLGYGWNVTAPINAVARSACRNQLMKNASGYENFSILGLALTLIVCGLIVVIGLTVDTVVGWLRRGKTVYKRDQWAVEETLALHKAAYTNLGLWRDNGEEIPPSSILLSYSASSVPHGAELDTEGVGTGMKHGPIGHEELFAYTNGHFLIDEQRQLDRRYLRFNIDALCDIAAVAGDEPSPVITIEKMEGGFSKALLMKKENGKEVVAKIPCRIAGPACLTTASEVGVLEYIRKHTSIPVPRVLSWSSDSSNPVGAEYIVMEKTAGVPLFQRWADMAEIDKLELIKNLTKLEAQLSSIQFPAYGGLYLRADAGAQLSTYQMLNESIDPCHTFCIGPSGDRSFHIDRDTNLGQSKKDFNQGPWNTISNLGISIAKRELARISSKRLDRPPTFYQGSVEEQAQLLQSTMSLMPMLDSHPTLTKSGRPILWHTDLHMGNIYVAPDASSRIVSVIDFQSLSVLPAFLQAQWPVFLRPPQNYTKGFLQPKLPDMFDELDEESKSLVRQEWSQAKLAKAYEVSTYLEDRFAYDAMNVPRVFRELFIRCGEVSEVGVGSLRACLIEIFQNWSGLGFTGRCPFFFTEEEINTHERQFVEYQAWHEVQRLALECLDTDAEGWIAPQLDFTEKQRQNRELLSMFLERMAGEKSRGSEEDVAISG</sequence>
<dbReference type="Gene3D" id="3.30.200.20">
    <property type="entry name" value="Phosphorylase Kinase, domain 1"/>
    <property type="match status" value="1"/>
</dbReference>
<dbReference type="InterPro" id="IPR002575">
    <property type="entry name" value="Aminoglycoside_PTrfase"/>
</dbReference>
<dbReference type="InterPro" id="IPR011009">
    <property type="entry name" value="Kinase-like_dom_sf"/>
</dbReference>
<feature type="transmembrane region" description="Helical" evidence="7">
    <location>
        <begin position="34"/>
        <end position="58"/>
    </location>
</feature>
<dbReference type="AlphaFoldDB" id="A0A8H6V9M3"/>
<evidence type="ECO:0000256" key="1">
    <source>
        <dbReference type="ARBA" id="ARBA00004173"/>
    </source>
</evidence>
<keyword evidence="5" id="KW-0496">Mitochondrion</keyword>
<dbReference type="PANTHER" id="PTHR36091:SF1">
    <property type="entry name" value="ALTERED INHERITANCE OF MITOCHONDRIA PROTEIN 9, MITOCHONDRIAL"/>
    <property type="match status" value="1"/>
</dbReference>
<evidence type="ECO:0000256" key="5">
    <source>
        <dbReference type="ARBA" id="ARBA00023128"/>
    </source>
</evidence>
<evidence type="ECO:0000256" key="4">
    <source>
        <dbReference type="ARBA" id="ARBA00022946"/>
    </source>
</evidence>
<proteinExistence type="inferred from homology"/>
<dbReference type="InterPro" id="IPR051035">
    <property type="entry name" value="Mito_inheritance_9"/>
</dbReference>
<accession>A0A8H6V9M3</accession>
<evidence type="ECO:0000256" key="6">
    <source>
        <dbReference type="ARBA" id="ARBA00031849"/>
    </source>
</evidence>
<comment type="similarity">
    <text evidence="2">Belongs to the AIM9 family.</text>
</comment>
<dbReference type="Pfam" id="PF01636">
    <property type="entry name" value="APH"/>
    <property type="match status" value="1"/>
</dbReference>